<dbReference type="SUPFAM" id="SSF56300">
    <property type="entry name" value="Metallo-dependent phosphatases"/>
    <property type="match status" value="1"/>
</dbReference>
<feature type="non-terminal residue" evidence="4">
    <location>
        <position position="285"/>
    </location>
</feature>
<proteinExistence type="predicted"/>
<comment type="caution">
    <text evidence="4">The sequence shown here is derived from an EMBL/GenBank/DDBJ whole genome shotgun (WGS) entry which is preliminary data.</text>
</comment>
<keyword evidence="5" id="KW-1185">Reference proteome</keyword>
<gene>
    <name evidence="4" type="primary">PAP17</name>
    <name evidence="4" type="ORF">SPIL2461_LOCUS17155</name>
</gene>
<sequence length="285" mass="32805">ETTTFNSVHGETTHRIGGLKSLYEVRKELQGKHMQPNLRTKPWRDAEVAEGHCKSRFQVREDPPELSTDLNGVELPETCFYDDSKGPHHIFVIGDWGGVIDWYDSNSHFVKSPKTADHTRKVFASHHRDKVNSSDTWAQFNVSRWMCYYSAKWNPDFVVNLGDNFYWGGINVQCGAPMDKVQDPGFQWSNVYESMYSCDALQGLQWLGVLGNHDYGGFMFTNGWDQAIAYTWSKLHFSSGRWLQPSLYYKCPVKYSEFSMDIFFVDSNIFDANDYHDTSGHNICG</sequence>
<dbReference type="PANTHER" id="PTHR10161">
    <property type="entry name" value="TARTRATE-RESISTANT ACID PHOSPHATASE TYPE 5"/>
    <property type="match status" value="1"/>
</dbReference>
<dbReference type="EMBL" id="CAJNIZ010042982">
    <property type="protein sequence ID" value="CAE7645584.1"/>
    <property type="molecule type" value="Genomic_DNA"/>
</dbReference>
<dbReference type="InterPro" id="IPR051558">
    <property type="entry name" value="Metallophosphoesterase_PAP"/>
</dbReference>
<dbReference type="AlphaFoldDB" id="A0A812VWT1"/>
<dbReference type="InterPro" id="IPR004843">
    <property type="entry name" value="Calcineurin-like_PHP"/>
</dbReference>
<accession>A0A812VWT1</accession>
<evidence type="ECO:0000313" key="4">
    <source>
        <dbReference type="EMBL" id="CAE7645584.1"/>
    </source>
</evidence>
<dbReference type="Pfam" id="PF00149">
    <property type="entry name" value="Metallophos"/>
    <property type="match status" value="1"/>
</dbReference>
<name>A0A812VWT1_SYMPI</name>
<protein>
    <submittedName>
        <fullName evidence="4">PAP17 protein</fullName>
    </submittedName>
</protein>
<feature type="domain" description="Calcineurin-like phosphoesterase" evidence="3">
    <location>
        <begin position="89"/>
        <end position="245"/>
    </location>
</feature>
<organism evidence="4 5">
    <name type="scientific">Symbiodinium pilosum</name>
    <name type="common">Dinoflagellate</name>
    <dbReference type="NCBI Taxonomy" id="2952"/>
    <lineage>
        <taxon>Eukaryota</taxon>
        <taxon>Sar</taxon>
        <taxon>Alveolata</taxon>
        <taxon>Dinophyceae</taxon>
        <taxon>Suessiales</taxon>
        <taxon>Symbiodiniaceae</taxon>
        <taxon>Symbiodinium</taxon>
    </lineage>
</organism>
<evidence type="ECO:0000313" key="5">
    <source>
        <dbReference type="Proteomes" id="UP000649617"/>
    </source>
</evidence>
<reference evidence="4" key="1">
    <citation type="submission" date="2021-02" db="EMBL/GenBank/DDBJ databases">
        <authorList>
            <person name="Dougan E. K."/>
            <person name="Rhodes N."/>
            <person name="Thang M."/>
            <person name="Chan C."/>
        </authorList>
    </citation>
    <scope>NUCLEOTIDE SEQUENCE</scope>
</reference>
<keyword evidence="1" id="KW-0732">Signal</keyword>
<dbReference type="PANTHER" id="PTHR10161:SF14">
    <property type="entry name" value="TARTRATE-RESISTANT ACID PHOSPHATASE TYPE 5"/>
    <property type="match status" value="1"/>
</dbReference>
<dbReference type="InterPro" id="IPR029052">
    <property type="entry name" value="Metallo-depent_PP-like"/>
</dbReference>
<dbReference type="OrthoDB" id="437552at2759"/>
<feature type="non-terminal residue" evidence="4">
    <location>
        <position position="1"/>
    </location>
</feature>
<dbReference type="GO" id="GO:0016787">
    <property type="term" value="F:hydrolase activity"/>
    <property type="evidence" value="ECO:0007669"/>
    <property type="project" value="UniProtKB-KW"/>
</dbReference>
<evidence type="ECO:0000256" key="2">
    <source>
        <dbReference type="ARBA" id="ARBA00022801"/>
    </source>
</evidence>
<keyword evidence="2" id="KW-0378">Hydrolase</keyword>
<dbReference type="Gene3D" id="3.60.21.10">
    <property type="match status" value="1"/>
</dbReference>
<evidence type="ECO:0000259" key="3">
    <source>
        <dbReference type="Pfam" id="PF00149"/>
    </source>
</evidence>
<evidence type="ECO:0000256" key="1">
    <source>
        <dbReference type="ARBA" id="ARBA00022729"/>
    </source>
</evidence>
<dbReference type="Proteomes" id="UP000649617">
    <property type="component" value="Unassembled WGS sequence"/>
</dbReference>